<evidence type="ECO:0000313" key="4">
    <source>
        <dbReference type="Proteomes" id="UP001632038"/>
    </source>
</evidence>
<proteinExistence type="predicted"/>
<feature type="region of interest" description="Disordered" evidence="2">
    <location>
        <begin position="1"/>
        <end position="24"/>
    </location>
</feature>
<reference evidence="4" key="1">
    <citation type="journal article" date="2024" name="IScience">
        <title>Strigolactones Initiate the Formation of Haustorium-like Structures in Castilleja.</title>
        <authorList>
            <person name="Buerger M."/>
            <person name="Peterson D."/>
            <person name="Chory J."/>
        </authorList>
    </citation>
    <scope>NUCLEOTIDE SEQUENCE [LARGE SCALE GENOMIC DNA]</scope>
</reference>
<organism evidence="3 4">
    <name type="scientific">Castilleja foliolosa</name>
    <dbReference type="NCBI Taxonomy" id="1961234"/>
    <lineage>
        <taxon>Eukaryota</taxon>
        <taxon>Viridiplantae</taxon>
        <taxon>Streptophyta</taxon>
        <taxon>Embryophyta</taxon>
        <taxon>Tracheophyta</taxon>
        <taxon>Spermatophyta</taxon>
        <taxon>Magnoliopsida</taxon>
        <taxon>eudicotyledons</taxon>
        <taxon>Gunneridae</taxon>
        <taxon>Pentapetalae</taxon>
        <taxon>asterids</taxon>
        <taxon>lamiids</taxon>
        <taxon>Lamiales</taxon>
        <taxon>Orobanchaceae</taxon>
        <taxon>Pedicularideae</taxon>
        <taxon>Castillejinae</taxon>
        <taxon>Castilleja</taxon>
    </lineage>
</organism>
<name>A0ABD3C3R3_9LAMI</name>
<keyword evidence="4" id="KW-1185">Reference proteome</keyword>
<keyword evidence="1" id="KW-0175">Coiled coil</keyword>
<gene>
    <name evidence="3" type="ORF">CASFOL_033008</name>
</gene>
<evidence type="ECO:0000313" key="3">
    <source>
        <dbReference type="EMBL" id="KAL3624192.1"/>
    </source>
</evidence>
<sequence>MTLTNQGARSFDANGPSIAKGPLILDQDRNRPALKISTNRASLKPFALAESISRLTTSYFIYTLHSTGIKDRERGYNRHTNSSTFNRRPQTMSEPEKMEALKRAYAEMILNTAKEAAARVLVAESRARKLEQDLVCTKDEATRMLICLKQMIDAKTKEAEITSLDQHEKIDVLESQLSEAEGIIIDLRAELNQTHEQLYEAKNKKLYFSRDNENHSVSDELKEPELLRNGCTQRVFATETSVNPDPNFTDIEIVNGVNELVSEEQFQAGKNEEVAVSIVRRSTRKRKLKYLDDVMTACGLNRSSRFKKCKAENVESTCISEKQG</sequence>
<feature type="region of interest" description="Disordered" evidence="2">
    <location>
        <begin position="73"/>
        <end position="95"/>
    </location>
</feature>
<dbReference type="PANTHER" id="PTHR34778:SF6">
    <property type="entry name" value="SHUGOSHIN C-TERMINAL DOMAIN-CONTAINING PROTEIN"/>
    <property type="match status" value="1"/>
</dbReference>
<evidence type="ECO:0000256" key="1">
    <source>
        <dbReference type="SAM" id="Coils"/>
    </source>
</evidence>
<dbReference type="PANTHER" id="PTHR34778">
    <property type="entry name" value="OS02G0580700 PROTEIN"/>
    <property type="match status" value="1"/>
</dbReference>
<accession>A0ABD3C3R3</accession>
<comment type="caution">
    <text evidence="3">The sequence shown here is derived from an EMBL/GenBank/DDBJ whole genome shotgun (WGS) entry which is preliminary data.</text>
</comment>
<evidence type="ECO:0000256" key="2">
    <source>
        <dbReference type="SAM" id="MobiDB-lite"/>
    </source>
</evidence>
<feature type="compositionally biased region" description="Polar residues" evidence="2">
    <location>
        <begin position="78"/>
        <end position="93"/>
    </location>
</feature>
<dbReference type="AlphaFoldDB" id="A0ABD3C3R3"/>
<dbReference type="Proteomes" id="UP001632038">
    <property type="component" value="Unassembled WGS sequence"/>
</dbReference>
<dbReference type="EMBL" id="JAVIJP010000054">
    <property type="protein sequence ID" value="KAL3624192.1"/>
    <property type="molecule type" value="Genomic_DNA"/>
</dbReference>
<protein>
    <submittedName>
        <fullName evidence="3">Uncharacterized protein</fullName>
    </submittedName>
</protein>
<feature type="coiled-coil region" evidence="1">
    <location>
        <begin position="170"/>
        <end position="204"/>
    </location>
</feature>